<protein>
    <submittedName>
        <fullName evidence="4">D-threonine aldolase</fullName>
        <ecNumber evidence="4">4.1.2.42</ecNumber>
    </submittedName>
</protein>
<dbReference type="InterPro" id="IPR051466">
    <property type="entry name" value="D-amino_acid_metab_enzyme"/>
</dbReference>
<dbReference type="GO" id="GO:0036088">
    <property type="term" value="P:D-serine catabolic process"/>
    <property type="evidence" value="ECO:0007669"/>
    <property type="project" value="TreeGrafter"/>
</dbReference>
<dbReference type="GO" id="GO:0043876">
    <property type="term" value="F:D-threonine aldolase activity"/>
    <property type="evidence" value="ECO:0007669"/>
    <property type="project" value="UniProtKB-EC"/>
</dbReference>
<dbReference type="AlphaFoldDB" id="A0A381IK10"/>
<dbReference type="SUPFAM" id="SSF51419">
    <property type="entry name" value="PLP-binding barrel"/>
    <property type="match status" value="1"/>
</dbReference>
<dbReference type="RefSeq" id="WP_115734221.1">
    <property type="nucleotide sequence ID" value="NZ_BAAAVY010000001.1"/>
</dbReference>
<sequence>MIATPPLLPDAGPLRWRDVVETPAVLIDLDVVERNIRRCQEQCDKLGVTVRPHIKTHKLPLLAHAQLAAGAVGVTAQKIGEAEVMADAGIDDILISYNIVGHRKLERLRHLAERCRLSVVADSAEVVAGLARTFADGKSELGVLVECDTGMQRCGVLAPEAALELARQISSSPGLRFAGVMTYPAPGQGNAAGEWLERVAGIIRSAGIEAEIVSSGGTPDLYAMKHHTSLTEYRPGSYIYNDRSLVTAGACGPEDCALTVLTTVVSSPARGRAIVDAGTKVLTSDLFGMSGYGMVLDRPDSSVTSLNEEHGRIEYGSEPMPSVGEFLRIIPNHACVVSNMVDCVHLVRGEYYVRAEPVAARGRIT</sequence>
<dbReference type="Pfam" id="PF14031">
    <property type="entry name" value="D-ser_dehydrat"/>
    <property type="match status" value="1"/>
</dbReference>
<evidence type="ECO:0000313" key="5">
    <source>
        <dbReference type="Proteomes" id="UP000254701"/>
    </source>
</evidence>
<proteinExistence type="inferred from homology"/>
<feature type="domain" description="D-serine dehydratase-like" evidence="3">
    <location>
        <begin position="257"/>
        <end position="348"/>
    </location>
</feature>
<dbReference type="CDD" id="cd06820">
    <property type="entry name" value="PLPDE_III_LS_D-TA_like"/>
    <property type="match status" value="1"/>
</dbReference>
<evidence type="ECO:0000259" key="3">
    <source>
        <dbReference type="SMART" id="SM01119"/>
    </source>
</evidence>
<comment type="similarity">
    <text evidence="1">Belongs to the DSD1 family.</text>
</comment>
<dbReference type="InterPro" id="IPR026956">
    <property type="entry name" value="D-ser_dehydrat-like_dom"/>
</dbReference>
<dbReference type="SMART" id="SM01119">
    <property type="entry name" value="D-ser_dehydrat"/>
    <property type="match status" value="1"/>
</dbReference>
<dbReference type="GO" id="GO:0008721">
    <property type="term" value="F:D-serine ammonia-lyase activity"/>
    <property type="evidence" value="ECO:0007669"/>
    <property type="project" value="TreeGrafter"/>
</dbReference>
<dbReference type="PANTHER" id="PTHR28004:SF2">
    <property type="entry name" value="D-SERINE DEHYDRATASE"/>
    <property type="match status" value="1"/>
</dbReference>
<dbReference type="PANTHER" id="PTHR28004">
    <property type="entry name" value="ZGC:162816-RELATED"/>
    <property type="match status" value="1"/>
</dbReference>
<name>A0A381IK10_AMIAI</name>
<dbReference type="InterPro" id="IPR001608">
    <property type="entry name" value="Ala_racemase_N"/>
</dbReference>
<dbReference type="EC" id="4.1.2.42" evidence="4"/>
<keyword evidence="2 4" id="KW-0456">Lyase</keyword>
<dbReference type="OrthoDB" id="9772497at2"/>
<dbReference type="InterPro" id="IPR042208">
    <property type="entry name" value="D-ser_dehydrat-like_sf"/>
</dbReference>
<reference evidence="4 5" key="1">
    <citation type="submission" date="2018-06" db="EMBL/GenBank/DDBJ databases">
        <authorList>
            <consortium name="Pathogen Informatics"/>
            <person name="Doyle S."/>
        </authorList>
    </citation>
    <scope>NUCLEOTIDE SEQUENCE [LARGE SCALE GENOMIC DNA]</scope>
    <source>
        <strain evidence="4 5">NCTC10684</strain>
    </source>
</reference>
<gene>
    <name evidence="4" type="ORF">NCTC10684_05218</name>
</gene>
<accession>A0A381IK10</accession>
<evidence type="ECO:0000256" key="2">
    <source>
        <dbReference type="ARBA" id="ARBA00023239"/>
    </source>
</evidence>
<evidence type="ECO:0000313" key="4">
    <source>
        <dbReference type="EMBL" id="SUY28596.1"/>
    </source>
</evidence>
<evidence type="ECO:0000256" key="1">
    <source>
        <dbReference type="ARBA" id="ARBA00005323"/>
    </source>
</evidence>
<dbReference type="InterPro" id="IPR029066">
    <property type="entry name" value="PLP-binding_barrel"/>
</dbReference>
<dbReference type="Gene3D" id="2.40.37.20">
    <property type="entry name" value="D-serine dehydratase-like domain"/>
    <property type="match status" value="1"/>
</dbReference>
<dbReference type="Pfam" id="PF01168">
    <property type="entry name" value="Ala_racemase_N"/>
    <property type="match status" value="1"/>
</dbReference>
<dbReference type="Gene3D" id="3.20.20.10">
    <property type="entry name" value="Alanine racemase"/>
    <property type="match status" value="1"/>
</dbReference>
<dbReference type="Proteomes" id="UP000254701">
    <property type="component" value="Unassembled WGS sequence"/>
</dbReference>
<organism evidence="4 5">
    <name type="scientific">Aminobacter aminovorans</name>
    <name type="common">Chelatobacter heintzii</name>
    <dbReference type="NCBI Taxonomy" id="83263"/>
    <lineage>
        <taxon>Bacteria</taxon>
        <taxon>Pseudomonadati</taxon>
        <taxon>Pseudomonadota</taxon>
        <taxon>Alphaproteobacteria</taxon>
        <taxon>Hyphomicrobiales</taxon>
        <taxon>Phyllobacteriaceae</taxon>
        <taxon>Aminobacter</taxon>
    </lineage>
</organism>
<dbReference type="EMBL" id="UFSM01000002">
    <property type="protein sequence ID" value="SUY28596.1"/>
    <property type="molecule type" value="Genomic_DNA"/>
</dbReference>